<feature type="region of interest" description="Disordered" evidence="1">
    <location>
        <begin position="60"/>
        <end position="157"/>
    </location>
</feature>
<accession>A0A914I5X0</accession>
<evidence type="ECO:0000313" key="2">
    <source>
        <dbReference type="Proteomes" id="UP000887572"/>
    </source>
</evidence>
<dbReference type="WBParaSite" id="Gr19_v10_g7610.t1">
    <property type="protein sequence ID" value="Gr19_v10_g7610.t1"/>
    <property type="gene ID" value="Gr19_v10_g7610"/>
</dbReference>
<dbReference type="Proteomes" id="UP000887572">
    <property type="component" value="Unplaced"/>
</dbReference>
<proteinExistence type="predicted"/>
<evidence type="ECO:0000256" key="1">
    <source>
        <dbReference type="SAM" id="MobiDB-lite"/>
    </source>
</evidence>
<name>A0A914I5X0_GLORO</name>
<keyword evidence="2" id="KW-1185">Reference proteome</keyword>
<protein>
    <submittedName>
        <fullName evidence="3">Uncharacterized protein</fullName>
    </submittedName>
</protein>
<reference evidence="3" key="1">
    <citation type="submission" date="2022-11" db="UniProtKB">
        <authorList>
            <consortium name="WormBaseParasite"/>
        </authorList>
    </citation>
    <scope>IDENTIFICATION</scope>
</reference>
<sequence>MTGFNRGQPLGGRTTGNRFLTLRLIDKANFTAKALGNASAELQRSIDWFLRGKFWTNSPTPKILDQFPDPEDFGPIPRPRRFWTNSPTPKILDQFPDPEDFGPIPRPRRFWTNSPTPKILDQFPDPEDFWTNSPDPEVLDQFPDPEDFGPIPRPPKI</sequence>
<dbReference type="AlphaFoldDB" id="A0A914I5X0"/>
<evidence type="ECO:0000313" key="3">
    <source>
        <dbReference type="WBParaSite" id="Gr19_v10_g7610.t1"/>
    </source>
</evidence>
<organism evidence="2 3">
    <name type="scientific">Globodera rostochiensis</name>
    <name type="common">Golden nematode worm</name>
    <name type="synonym">Heterodera rostochiensis</name>
    <dbReference type="NCBI Taxonomy" id="31243"/>
    <lineage>
        <taxon>Eukaryota</taxon>
        <taxon>Metazoa</taxon>
        <taxon>Ecdysozoa</taxon>
        <taxon>Nematoda</taxon>
        <taxon>Chromadorea</taxon>
        <taxon>Rhabditida</taxon>
        <taxon>Tylenchina</taxon>
        <taxon>Tylenchomorpha</taxon>
        <taxon>Tylenchoidea</taxon>
        <taxon>Heteroderidae</taxon>
        <taxon>Heteroderinae</taxon>
        <taxon>Globodera</taxon>
    </lineage>
</organism>